<dbReference type="AlphaFoldDB" id="A0A1T2L3L2"/>
<keyword evidence="1" id="KW-0233">DNA recombination</keyword>
<dbReference type="GO" id="GO:0015074">
    <property type="term" value="P:DNA integration"/>
    <property type="evidence" value="ECO:0007669"/>
    <property type="project" value="InterPro"/>
</dbReference>
<comment type="caution">
    <text evidence="2">The sequence shown here is derived from an EMBL/GenBank/DDBJ whole genome shotgun (WGS) entry which is preliminary data.</text>
</comment>
<proteinExistence type="predicted"/>
<dbReference type="InterPro" id="IPR011010">
    <property type="entry name" value="DNA_brk_join_enz"/>
</dbReference>
<protein>
    <recommendedName>
        <fullName evidence="4">Tyr recombinase domain-containing protein</fullName>
    </recommendedName>
</protein>
<evidence type="ECO:0000313" key="3">
    <source>
        <dbReference type="Proteomes" id="UP000190198"/>
    </source>
</evidence>
<keyword evidence="3" id="KW-1185">Reference proteome</keyword>
<organism evidence="2 3">
    <name type="scientific">Solemya elarraichensis gill symbiont</name>
    <dbReference type="NCBI Taxonomy" id="1918949"/>
    <lineage>
        <taxon>Bacteria</taxon>
        <taxon>Pseudomonadati</taxon>
        <taxon>Pseudomonadota</taxon>
        <taxon>Gammaproteobacteria</taxon>
        <taxon>sulfur-oxidizing symbionts</taxon>
    </lineage>
</organism>
<evidence type="ECO:0000313" key="2">
    <source>
        <dbReference type="EMBL" id="OOZ39681.1"/>
    </source>
</evidence>
<evidence type="ECO:0008006" key="4">
    <source>
        <dbReference type="Google" id="ProtNLM"/>
    </source>
</evidence>
<dbReference type="SUPFAM" id="SSF56349">
    <property type="entry name" value="DNA breaking-rejoining enzymes"/>
    <property type="match status" value="1"/>
</dbReference>
<dbReference type="Proteomes" id="UP000190198">
    <property type="component" value="Unassembled WGS sequence"/>
</dbReference>
<evidence type="ECO:0000256" key="1">
    <source>
        <dbReference type="ARBA" id="ARBA00023172"/>
    </source>
</evidence>
<reference evidence="2 3" key="1">
    <citation type="submission" date="2016-11" db="EMBL/GenBank/DDBJ databases">
        <title>Mixed transmission modes and dynamic genome evolution in an obligate animal-bacterial symbiosis.</title>
        <authorList>
            <person name="Russell S.L."/>
            <person name="Corbett-Detig R.B."/>
            <person name="Cavanaugh C.M."/>
        </authorList>
    </citation>
    <scope>NUCLEOTIDE SEQUENCE [LARGE SCALE GENOMIC DNA]</scope>
    <source>
        <strain evidence="2">Sp-SM6</strain>
    </source>
</reference>
<accession>A0A1T2L3L2</accession>
<dbReference type="Gene3D" id="1.10.443.10">
    <property type="entry name" value="Intergrase catalytic core"/>
    <property type="match status" value="1"/>
</dbReference>
<dbReference type="InterPro" id="IPR013762">
    <property type="entry name" value="Integrase-like_cat_sf"/>
</dbReference>
<sequence length="135" mass="15656">MRYSAWIGYLTGLRRQDVLNITLFDCKDIGIRVKEGKTGKKALILWSPELKRVIAKATKARKSEADTRLFQISSSGYDSAWRRAMDNLDERFQFKDLRAKHAADFEEQGGKLGHSSRGVTTRHYLRRERKITPIR</sequence>
<dbReference type="GO" id="GO:0006310">
    <property type="term" value="P:DNA recombination"/>
    <property type="evidence" value="ECO:0007669"/>
    <property type="project" value="UniProtKB-KW"/>
</dbReference>
<dbReference type="EMBL" id="MPRK01000118">
    <property type="protein sequence ID" value="OOZ39681.1"/>
    <property type="molecule type" value="Genomic_DNA"/>
</dbReference>
<name>A0A1T2L3L2_9GAMM</name>
<dbReference type="GO" id="GO:0003677">
    <property type="term" value="F:DNA binding"/>
    <property type="evidence" value="ECO:0007669"/>
    <property type="project" value="InterPro"/>
</dbReference>
<gene>
    <name evidence="2" type="ORF">BOW52_06995</name>
</gene>